<sequence>MSPRKSLILTSSLVLSLISAGCGNQTSAPTKTVVKGGTAVIALAPQTSPNWFFPIRAVGFGSDVNMQVENLMYKPLLDITPTDGIDFAHSLVSSITVSHNDTVFTLHLSSRYRWSNNQPITAQDVLFAWNLIQTTSSSNPHLPWSHAGSGVGGIPELWKNVSAINPTTVQITLKSSVNPIWFEHNGLAQITPLPVAVWDKYPHNIIKELAYIKSVANSPGAEPYHVVDGPYQFASMEPNNNWTFIPNPHYGGHKSSLAKVIFQYETSPQAEFEGLKTGTITVGYLPASLWNSRTQLHNDTLTTAYLFGFNYLQPNLNPEAPGGLGKAFDSRYVREALQMGINQPGIISTFYHGYGVVEDSPIPSEPPTHFYDSQLKSPLYPYNPQAGKQLLEKHGWHMVNGVMTKGSTRLAFTLTYVSGSNTVSDIAQLLKSSWAKEGIAVTLQSQPFDQIIAQANQSDPSKWNMVWWGGGWTYEPDFYPTGGGLFKTGAGANFGGYHSSVMDQLITKTYEPGTPHQIQQRLDAYQKWAAQDLPVLWMPWTPSFNVHANTLHGSVKTFNPVSDLYSPNYWTLSPS</sequence>
<evidence type="ECO:0000256" key="2">
    <source>
        <dbReference type="ARBA" id="ARBA00005695"/>
    </source>
</evidence>
<reference evidence="8" key="1">
    <citation type="submission" date="2017-04" db="EMBL/GenBank/DDBJ databases">
        <authorList>
            <person name="Varghese N."/>
            <person name="Submissions S."/>
        </authorList>
    </citation>
    <scope>NUCLEOTIDE SEQUENCE [LARGE SCALE GENOMIC DNA]</scope>
    <source>
        <strain evidence="8">DSM 9293</strain>
    </source>
</reference>
<dbReference type="RefSeq" id="WP_020376283.1">
    <property type="nucleotide sequence ID" value="NZ_FWWY01000001.1"/>
</dbReference>
<dbReference type="GO" id="GO:1904680">
    <property type="term" value="F:peptide transmembrane transporter activity"/>
    <property type="evidence" value="ECO:0007669"/>
    <property type="project" value="TreeGrafter"/>
</dbReference>
<dbReference type="GO" id="GO:0042597">
    <property type="term" value="C:periplasmic space"/>
    <property type="evidence" value="ECO:0007669"/>
    <property type="project" value="UniProtKB-ARBA"/>
</dbReference>
<evidence type="ECO:0000256" key="4">
    <source>
        <dbReference type="ARBA" id="ARBA00022729"/>
    </source>
</evidence>
<protein>
    <submittedName>
        <fullName evidence="7">Peptide/nickel transport system substrate-binding protein</fullName>
    </submittedName>
</protein>
<proteinExistence type="inferred from homology"/>
<comment type="similarity">
    <text evidence="2">Belongs to the bacterial solute-binding protein 5 family.</text>
</comment>
<dbReference type="STRING" id="28034.BFX07_02985"/>
<evidence type="ECO:0000256" key="1">
    <source>
        <dbReference type="ARBA" id="ARBA00004196"/>
    </source>
</evidence>
<keyword evidence="8" id="KW-1185">Reference proteome</keyword>
<keyword evidence="3" id="KW-0813">Transport</keyword>
<evidence type="ECO:0000313" key="7">
    <source>
        <dbReference type="EMBL" id="SMC02192.1"/>
    </source>
</evidence>
<evidence type="ECO:0000259" key="6">
    <source>
        <dbReference type="Pfam" id="PF00496"/>
    </source>
</evidence>
<dbReference type="Proteomes" id="UP000192660">
    <property type="component" value="Unassembled WGS sequence"/>
</dbReference>
<dbReference type="GO" id="GO:0043190">
    <property type="term" value="C:ATP-binding cassette (ABC) transporter complex"/>
    <property type="evidence" value="ECO:0007669"/>
    <property type="project" value="InterPro"/>
</dbReference>
<feature type="chain" id="PRO_5039410620" evidence="5">
    <location>
        <begin position="21"/>
        <end position="575"/>
    </location>
</feature>
<dbReference type="Pfam" id="PF00496">
    <property type="entry name" value="SBP_bac_5"/>
    <property type="match status" value="1"/>
</dbReference>
<dbReference type="GO" id="GO:0015833">
    <property type="term" value="P:peptide transport"/>
    <property type="evidence" value="ECO:0007669"/>
    <property type="project" value="TreeGrafter"/>
</dbReference>
<keyword evidence="4 5" id="KW-0732">Signal</keyword>
<dbReference type="OrthoDB" id="9801912at2"/>
<dbReference type="Gene3D" id="3.40.190.10">
    <property type="entry name" value="Periplasmic binding protein-like II"/>
    <property type="match status" value="1"/>
</dbReference>
<feature type="signal peptide" evidence="5">
    <location>
        <begin position="1"/>
        <end position="20"/>
    </location>
</feature>
<dbReference type="PIRSF" id="PIRSF002741">
    <property type="entry name" value="MppA"/>
    <property type="match status" value="1"/>
</dbReference>
<dbReference type="CDD" id="cd08513">
    <property type="entry name" value="PBP2_thermophilic_Hb8_like"/>
    <property type="match status" value="1"/>
</dbReference>
<dbReference type="InterPro" id="IPR039424">
    <property type="entry name" value="SBP_5"/>
</dbReference>
<evidence type="ECO:0000256" key="3">
    <source>
        <dbReference type="ARBA" id="ARBA00022448"/>
    </source>
</evidence>
<dbReference type="InterPro" id="IPR000914">
    <property type="entry name" value="SBP_5_dom"/>
</dbReference>
<dbReference type="GO" id="GO:0030313">
    <property type="term" value="C:cell envelope"/>
    <property type="evidence" value="ECO:0007669"/>
    <property type="project" value="UniProtKB-SubCell"/>
</dbReference>
<accession>A0A1W1W7M2</accession>
<dbReference type="InterPro" id="IPR030678">
    <property type="entry name" value="Peptide/Ni-bd"/>
</dbReference>
<dbReference type="PANTHER" id="PTHR30290:SF10">
    <property type="entry name" value="PERIPLASMIC OLIGOPEPTIDE-BINDING PROTEIN-RELATED"/>
    <property type="match status" value="1"/>
</dbReference>
<dbReference type="SUPFAM" id="SSF53850">
    <property type="entry name" value="Periplasmic binding protein-like II"/>
    <property type="match status" value="1"/>
</dbReference>
<gene>
    <name evidence="7" type="ORF">SAMN00768000_0410</name>
</gene>
<dbReference type="PROSITE" id="PS51257">
    <property type="entry name" value="PROKAR_LIPOPROTEIN"/>
    <property type="match status" value="1"/>
</dbReference>
<organism evidence="7 8">
    <name type="scientific">Sulfobacillus thermosulfidooxidans (strain DSM 9293 / VKM B-1269 / AT-1)</name>
    <dbReference type="NCBI Taxonomy" id="929705"/>
    <lineage>
        <taxon>Bacteria</taxon>
        <taxon>Bacillati</taxon>
        <taxon>Bacillota</taxon>
        <taxon>Clostridia</taxon>
        <taxon>Eubacteriales</taxon>
        <taxon>Clostridiales Family XVII. Incertae Sedis</taxon>
        <taxon>Sulfobacillus</taxon>
    </lineage>
</organism>
<evidence type="ECO:0000256" key="5">
    <source>
        <dbReference type="SAM" id="SignalP"/>
    </source>
</evidence>
<dbReference type="AlphaFoldDB" id="A0A1W1W7M2"/>
<comment type="subcellular location">
    <subcellularLocation>
        <location evidence="1">Cell envelope</location>
    </subcellularLocation>
</comment>
<feature type="domain" description="Solute-binding protein family 5" evidence="6">
    <location>
        <begin position="91"/>
        <end position="479"/>
    </location>
</feature>
<dbReference type="Gene3D" id="3.10.105.10">
    <property type="entry name" value="Dipeptide-binding Protein, Domain 3"/>
    <property type="match status" value="1"/>
</dbReference>
<dbReference type="EMBL" id="FWWY01000001">
    <property type="protein sequence ID" value="SMC02192.1"/>
    <property type="molecule type" value="Genomic_DNA"/>
</dbReference>
<name>A0A1W1W7M2_SULTA</name>
<evidence type="ECO:0000313" key="8">
    <source>
        <dbReference type="Proteomes" id="UP000192660"/>
    </source>
</evidence>
<dbReference type="PANTHER" id="PTHR30290">
    <property type="entry name" value="PERIPLASMIC BINDING COMPONENT OF ABC TRANSPORTER"/>
    <property type="match status" value="1"/>
</dbReference>